<evidence type="ECO:0000313" key="5">
    <source>
        <dbReference type="Proteomes" id="UP001501598"/>
    </source>
</evidence>
<dbReference type="EMBL" id="BAABGT010000113">
    <property type="protein sequence ID" value="GAA4558575.1"/>
    <property type="molecule type" value="Genomic_DNA"/>
</dbReference>
<sequence>MSDTARPPEAAAPGSDEEVADYTARWRRDGRRYVVLGGGLGMGRQTCHALSQLGAEVHVVDSDPDRARRVAGELDGKATAHAADMTRPEEVEALAEAVGDIDGVADVIGLARYETLLETGDDTWAFEEAIVLRHAALAIRSFGRRLAERGRGSMVFVTSVSGMTSAPSHGAYGVYKAGLQSLARTAANELGPSGVRVNTVAPGFVLTPRISAMLDEGGVVRSRDVSPLRRVTMPSDIASAIVFLLGDLASGITGHNLVVDAGATTVFPYHTSSQEV</sequence>
<dbReference type="Pfam" id="PF13561">
    <property type="entry name" value="adh_short_C2"/>
    <property type="match status" value="1"/>
</dbReference>
<evidence type="ECO:0000256" key="2">
    <source>
        <dbReference type="ARBA" id="ARBA00023002"/>
    </source>
</evidence>
<keyword evidence="5" id="KW-1185">Reference proteome</keyword>
<evidence type="ECO:0000313" key="4">
    <source>
        <dbReference type="EMBL" id="GAA4558575.1"/>
    </source>
</evidence>
<evidence type="ECO:0000256" key="3">
    <source>
        <dbReference type="SAM" id="MobiDB-lite"/>
    </source>
</evidence>
<dbReference type="InterPro" id="IPR051122">
    <property type="entry name" value="SDR_DHRS6-like"/>
</dbReference>
<name>A0ABP8S3X3_9PSEU</name>
<comment type="similarity">
    <text evidence="1">Belongs to the short-chain dehydrogenases/reductases (SDR) family.</text>
</comment>
<feature type="region of interest" description="Disordered" evidence="3">
    <location>
        <begin position="1"/>
        <end position="20"/>
    </location>
</feature>
<accession>A0ABP8S3X3</accession>
<keyword evidence="2" id="KW-0560">Oxidoreductase</keyword>
<evidence type="ECO:0000256" key="1">
    <source>
        <dbReference type="ARBA" id="ARBA00006484"/>
    </source>
</evidence>
<comment type="caution">
    <text evidence="4">The sequence shown here is derived from an EMBL/GenBank/DDBJ whole genome shotgun (WGS) entry which is preliminary data.</text>
</comment>
<reference evidence="5" key="1">
    <citation type="journal article" date="2019" name="Int. J. Syst. Evol. Microbiol.">
        <title>The Global Catalogue of Microorganisms (GCM) 10K type strain sequencing project: providing services to taxonomists for standard genome sequencing and annotation.</title>
        <authorList>
            <consortium name="The Broad Institute Genomics Platform"/>
            <consortium name="The Broad Institute Genome Sequencing Center for Infectious Disease"/>
            <person name="Wu L."/>
            <person name="Ma J."/>
        </authorList>
    </citation>
    <scope>NUCLEOTIDE SEQUENCE [LARGE SCALE GENOMIC DNA]</scope>
    <source>
        <strain evidence="5">JCM 17906</strain>
    </source>
</reference>
<dbReference type="RefSeq" id="WP_345426873.1">
    <property type="nucleotide sequence ID" value="NZ_BAABGT010000113.1"/>
</dbReference>
<dbReference type="PANTHER" id="PTHR43477">
    <property type="entry name" value="DIHYDROANTICAPSIN 7-DEHYDROGENASE"/>
    <property type="match status" value="1"/>
</dbReference>
<dbReference type="PANTHER" id="PTHR43477:SF1">
    <property type="entry name" value="DIHYDROANTICAPSIN 7-DEHYDROGENASE"/>
    <property type="match status" value="1"/>
</dbReference>
<dbReference type="PRINTS" id="PR00081">
    <property type="entry name" value="GDHRDH"/>
</dbReference>
<dbReference type="Proteomes" id="UP001501598">
    <property type="component" value="Unassembled WGS sequence"/>
</dbReference>
<dbReference type="InterPro" id="IPR036291">
    <property type="entry name" value="NAD(P)-bd_dom_sf"/>
</dbReference>
<dbReference type="Gene3D" id="3.40.50.720">
    <property type="entry name" value="NAD(P)-binding Rossmann-like Domain"/>
    <property type="match status" value="1"/>
</dbReference>
<gene>
    <name evidence="4" type="ORF">GCM10023175_64970</name>
</gene>
<proteinExistence type="inferred from homology"/>
<protein>
    <submittedName>
        <fullName evidence="4">SDR family oxidoreductase</fullName>
    </submittedName>
</protein>
<dbReference type="CDD" id="cd05233">
    <property type="entry name" value="SDR_c"/>
    <property type="match status" value="1"/>
</dbReference>
<dbReference type="SUPFAM" id="SSF51735">
    <property type="entry name" value="NAD(P)-binding Rossmann-fold domains"/>
    <property type="match status" value="1"/>
</dbReference>
<organism evidence="4 5">
    <name type="scientific">Pseudonocardia xishanensis</name>
    <dbReference type="NCBI Taxonomy" id="630995"/>
    <lineage>
        <taxon>Bacteria</taxon>
        <taxon>Bacillati</taxon>
        <taxon>Actinomycetota</taxon>
        <taxon>Actinomycetes</taxon>
        <taxon>Pseudonocardiales</taxon>
        <taxon>Pseudonocardiaceae</taxon>
        <taxon>Pseudonocardia</taxon>
    </lineage>
</organism>
<dbReference type="InterPro" id="IPR002347">
    <property type="entry name" value="SDR_fam"/>
</dbReference>